<dbReference type="RefSeq" id="WP_062388958.1">
    <property type="nucleotide sequence ID" value="NZ_CP014750.1"/>
</dbReference>
<dbReference type="OrthoDB" id="101320at2157"/>
<sequence>MIGKRVMGLLVVLMTVASAGCLGGKTTTGTTTETADSIHPGNINSTKTNTDTSTPSSRGKIEEVDLESIVEKIETYSYHQDAVMKLDVTTTEGNITMKTNVSMLITENGYVDIVEKKALVNSTITILPDNLTENMLQIVIGNKTYLKTGFGVNEIEFTTLWDYHPLKIVERVIKDKPLAKYTENGTTVFVYSPSEDVILPLAEAYLSPGDSNVTITDAVLEIRIANGTISQVKLVYSLLVRISSDGPFGHVNVVEAGTWKSIVKITSINERREVRPPTT</sequence>
<evidence type="ECO:0000313" key="2">
    <source>
        <dbReference type="EMBL" id="AMQ18656.1"/>
    </source>
</evidence>
<dbReference type="AlphaFoldDB" id="A0A142CV54"/>
<dbReference type="EMBL" id="CP014750">
    <property type="protein sequence ID" value="AMQ18656.1"/>
    <property type="molecule type" value="Genomic_DNA"/>
</dbReference>
<feature type="region of interest" description="Disordered" evidence="1">
    <location>
        <begin position="26"/>
        <end position="58"/>
    </location>
</feature>
<dbReference type="Proteomes" id="UP000073604">
    <property type="component" value="Chromosome"/>
</dbReference>
<accession>A0A142CV54</accession>
<name>A0A142CV54_9EURY</name>
<protein>
    <submittedName>
        <fullName evidence="2">Uncharacterized protein</fullName>
    </submittedName>
</protein>
<dbReference type="KEGG" id="tpep:A0127_05475"/>
<proteinExistence type="predicted"/>
<dbReference type="PROSITE" id="PS51257">
    <property type="entry name" value="PROKAR_LIPOPROTEIN"/>
    <property type="match status" value="1"/>
</dbReference>
<keyword evidence="3" id="KW-1185">Reference proteome</keyword>
<organism evidence="2 3">
    <name type="scientific">Thermococcus peptonophilus</name>
    <dbReference type="NCBI Taxonomy" id="53952"/>
    <lineage>
        <taxon>Archaea</taxon>
        <taxon>Methanobacteriati</taxon>
        <taxon>Methanobacteriota</taxon>
        <taxon>Thermococci</taxon>
        <taxon>Thermococcales</taxon>
        <taxon>Thermococcaceae</taxon>
        <taxon>Thermococcus</taxon>
    </lineage>
</organism>
<dbReference type="STRING" id="53952.A0127_05475"/>
<evidence type="ECO:0000256" key="1">
    <source>
        <dbReference type="SAM" id="MobiDB-lite"/>
    </source>
</evidence>
<dbReference type="GeneID" id="27139975"/>
<evidence type="ECO:0000313" key="3">
    <source>
        <dbReference type="Proteomes" id="UP000073604"/>
    </source>
</evidence>
<gene>
    <name evidence="2" type="ORF">A0127_05475</name>
</gene>
<reference evidence="3" key="1">
    <citation type="submission" date="2016-03" db="EMBL/GenBank/DDBJ databases">
        <authorList>
            <person name="Oger P.M."/>
        </authorList>
    </citation>
    <scope>NUCLEOTIDE SEQUENCE [LARGE SCALE GENOMIC DNA]</scope>
    <source>
        <strain evidence="3">OG-1</strain>
    </source>
</reference>
<feature type="compositionally biased region" description="Polar residues" evidence="1">
    <location>
        <begin position="42"/>
        <end position="57"/>
    </location>
</feature>